<evidence type="ECO:0000313" key="3">
    <source>
        <dbReference type="EMBL" id="MFG6440060.1"/>
    </source>
</evidence>
<feature type="transmembrane region" description="Helical" evidence="1">
    <location>
        <begin position="12"/>
        <end position="36"/>
    </location>
</feature>
<name>A0ABW7FEA8_9BURK</name>
<comment type="caution">
    <text evidence="3">The sequence shown here is derived from an EMBL/GenBank/DDBJ whole genome shotgun (WGS) entry which is preliminary data.</text>
</comment>
<dbReference type="EMBL" id="JBIGHW010000002">
    <property type="protein sequence ID" value="MFG6440060.1"/>
    <property type="molecule type" value="Genomic_DNA"/>
</dbReference>
<dbReference type="RefSeq" id="WP_394395912.1">
    <property type="nucleotide sequence ID" value="NZ_JBIGHW010000002.1"/>
</dbReference>
<protein>
    <submittedName>
        <fullName evidence="3">DUF2892 domain-containing protein</fullName>
    </submittedName>
</protein>
<accession>A0ABW7FEA8</accession>
<evidence type="ECO:0000259" key="2">
    <source>
        <dbReference type="Pfam" id="PF11127"/>
    </source>
</evidence>
<evidence type="ECO:0000256" key="1">
    <source>
        <dbReference type="SAM" id="Phobius"/>
    </source>
</evidence>
<keyword evidence="1" id="KW-0472">Membrane</keyword>
<gene>
    <name evidence="3" type="ORF">ACG0Z3_05135</name>
</gene>
<keyword evidence="1" id="KW-1133">Transmembrane helix</keyword>
<dbReference type="Pfam" id="PF11127">
    <property type="entry name" value="YgaP-like_TM"/>
    <property type="match status" value="1"/>
</dbReference>
<reference evidence="3 4" key="1">
    <citation type="submission" date="2024-08" db="EMBL/GenBank/DDBJ databases">
        <authorList>
            <person name="Lu H."/>
        </authorList>
    </citation>
    <scope>NUCLEOTIDE SEQUENCE [LARGE SCALE GENOMIC DNA]</scope>
    <source>
        <strain evidence="3 4">LKC17W</strain>
    </source>
</reference>
<keyword evidence="4" id="KW-1185">Reference proteome</keyword>
<proteinExistence type="predicted"/>
<keyword evidence="1" id="KW-0812">Transmembrane</keyword>
<dbReference type="Proteomes" id="UP001606301">
    <property type="component" value="Unassembled WGS sequence"/>
</dbReference>
<feature type="domain" description="Inner membrane protein YgaP-like transmembrane" evidence="2">
    <location>
        <begin position="3"/>
        <end position="62"/>
    </location>
</feature>
<sequence>MFKTNVGGFDRIARIVAGLVLLALAVTGTVGAWGYVGLVPLATGLLSTCPLYSVLGFNTCPLKG</sequence>
<dbReference type="InterPro" id="IPR021309">
    <property type="entry name" value="YgaP-like_TM"/>
</dbReference>
<organism evidence="3 4">
    <name type="scientific">Pelomonas margarita</name>
    <dbReference type="NCBI Taxonomy" id="3299031"/>
    <lineage>
        <taxon>Bacteria</taxon>
        <taxon>Pseudomonadati</taxon>
        <taxon>Pseudomonadota</taxon>
        <taxon>Betaproteobacteria</taxon>
        <taxon>Burkholderiales</taxon>
        <taxon>Sphaerotilaceae</taxon>
        <taxon>Roseateles</taxon>
    </lineage>
</organism>
<evidence type="ECO:0000313" key="4">
    <source>
        <dbReference type="Proteomes" id="UP001606301"/>
    </source>
</evidence>